<evidence type="ECO:0000313" key="7">
    <source>
        <dbReference type="Proteomes" id="UP000236754"/>
    </source>
</evidence>
<dbReference type="Gene3D" id="3.40.50.720">
    <property type="entry name" value="NAD(P)-binding Rossmann-like Domain"/>
    <property type="match status" value="1"/>
</dbReference>
<evidence type="ECO:0000313" key="6">
    <source>
        <dbReference type="EMBL" id="SEG40682.1"/>
    </source>
</evidence>
<accession>A0A1H5ZX09</accession>
<evidence type="ECO:0000256" key="1">
    <source>
        <dbReference type="ARBA" id="ARBA00006484"/>
    </source>
</evidence>
<dbReference type="FunFam" id="3.40.50.720:FF:000084">
    <property type="entry name" value="Short-chain dehydrogenase reductase"/>
    <property type="match status" value="1"/>
</dbReference>
<dbReference type="AlphaFoldDB" id="A0A1H5ZX09"/>
<dbReference type="RefSeq" id="WP_103885863.1">
    <property type="nucleotide sequence ID" value="NZ_FNVU01000005.1"/>
</dbReference>
<dbReference type="InterPro" id="IPR057326">
    <property type="entry name" value="KR_dom"/>
</dbReference>
<feature type="domain" description="Ketoreductase" evidence="5">
    <location>
        <begin position="13"/>
        <end position="198"/>
    </location>
</feature>
<evidence type="ECO:0000256" key="2">
    <source>
        <dbReference type="ARBA" id="ARBA00023002"/>
    </source>
</evidence>
<evidence type="ECO:0000256" key="3">
    <source>
        <dbReference type="RuleBase" id="RU000363"/>
    </source>
</evidence>
<organism evidence="6 7">
    <name type="scientific">Actinacidiphila yanglinensis</name>
    <dbReference type="NCBI Taxonomy" id="310779"/>
    <lineage>
        <taxon>Bacteria</taxon>
        <taxon>Bacillati</taxon>
        <taxon>Actinomycetota</taxon>
        <taxon>Actinomycetes</taxon>
        <taxon>Kitasatosporales</taxon>
        <taxon>Streptomycetaceae</taxon>
        <taxon>Actinacidiphila</taxon>
    </lineage>
</organism>
<sequence>MPSTSSASSPSSSVFLVSGASRGLGREIVRAAAEAGHRVVAGVRSPKSLEDLAERYGDRLVVVPLDVTDDEQVQGAVRTAVDRFGRLDVLVNNAGYANVGSVEDVDFDDFRTQVDTNFYGVVRLTRAAVPVMREQGAGHIIQVSSVGGRLATPGLSAYQSSKWAVGGFSSVLNAEVAPLGIKVTVLEPGGMSTEWAGSSMRVDPIRPEYQQTVGASAGMHTSGSVTAASDPAKVARLVLDVVALPEPPLRLLVGADAFRYATAAGRALLASDEEHRALSESTTADGATAEHLNPLGH</sequence>
<reference evidence="6 7" key="1">
    <citation type="submission" date="2016-10" db="EMBL/GenBank/DDBJ databases">
        <authorList>
            <person name="de Groot N.N."/>
        </authorList>
    </citation>
    <scope>NUCLEOTIDE SEQUENCE [LARGE SCALE GENOMIC DNA]</scope>
    <source>
        <strain evidence="6 7">CGMCC 4.2023</strain>
    </source>
</reference>
<dbReference type="InterPro" id="IPR051911">
    <property type="entry name" value="SDR_oxidoreductase"/>
</dbReference>
<dbReference type="NCBIfam" id="NF006114">
    <property type="entry name" value="PRK08263.1"/>
    <property type="match status" value="1"/>
</dbReference>
<dbReference type="OrthoDB" id="3178062at2"/>
<dbReference type="Pfam" id="PF00106">
    <property type="entry name" value="adh_short"/>
    <property type="match status" value="1"/>
</dbReference>
<gene>
    <name evidence="6" type="ORF">SAMN05216223_10517</name>
</gene>
<dbReference type="GO" id="GO:0016491">
    <property type="term" value="F:oxidoreductase activity"/>
    <property type="evidence" value="ECO:0007669"/>
    <property type="project" value="UniProtKB-KW"/>
</dbReference>
<dbReference type="SMART" id="SM00822">
    <property type="entry name" value="PKS_KR"/>
    <property type="match status" value="1"/>
</dbReference>
<dbReference type="PANTHER" id="PTHR43976:SF16">
    <property type="entry name" value="SHORT-CHAIN DEHYDROGENASE_REDUCTASE FAMILY PROTEIN"/>
    <property type="match status" value="1"/>
</dbReference>
<comment type="similarity">
    <text evidence="1 3">Belongs to the short-chain dehydrogenases/reductases (SDR) family.</text>
</comment>
<dbReference type="PRINTS" id="PR00081">
    <property type="entry name" value="GDHRDH"/>
</dbReference>
<dbReference type="PRINTS" id="PR00080">
    <property type="entry name" value="SDRFAMILY"/>
</dbReference>
<dbReference type="InterPro" id="IPR036291">
    <property type="entry name" value="NAD(P)-bd_dom_sf"/>
</dbReference>
<dbReference type="Proteomes" id="UP000236754">
    <property type="component" value="Unassembled WGS sequence"/>
</dbReference>
<dbReference type="EMBL" id="FNVU01000005">
    <property type="protein sequence ID" value="SEG40682.1"/>
    <property type="molecule type" value="Genomic_DNA"/>
</dbReference>
<dbReference type="CDD" id="cd05374">
    <property type="entry name" value="17beta-HSD-like_SDR_c"/>
    <property type="match status" value="1"/>
</dbReference>
<dbReference type="SUPFAM" id="SSF51735">
    <property type="entry name" value="NAD(P)-binding Rossmann-fold domains"/>
    <property type="match status" value="1"/>
</dbReference>
<evidence type="ECO:0000256" key="4">
    <source>
        <dbReference type="SAM" id="MobiDB-lite"/>
    </source>
</evidence>
<evidence type="ECO:0000259" key="5">
    <source>
        <dbReference type="SMART" id="SM00822"/>
    </source>
</evidence>
<protein>
    <submittedName>
        <fullName evidence="6">NADP-dependent 3-hydroxy acid dehydrogenase YdfG</fullName>
    </submittedName>
</protein>
<feature type="region of interest" description="Disordered" evidence="4">
    <location>
        <begin position="276"/>
        <end position="297"/>
    </location>
</feature>
<keyword evidence="7" id="KW-1185">Reference proteome</keyword>
<dbReference type="PANTHER" id="PTHR43976">
    <property type="entry name" value="SHORT CHAIN DEHYDROGENASE"/>
    <property type="match status" value="1"/>
</dbReference>
<keyword evidence="2" id="KW-0560">Oxidoreductase</keyword>
<proteinExistence type="inferred from homology"/>
<name>A0A1H5ZX09_9ACTN</name>
<dbReference type="InterPro" id="IPR002347">
    <property type="entry name" value="SDR_fam"/>
</dbReference>